<dbReference type="InterPro" id="IPR000237">
    <property type="entry name" value="GRIP_dom"/>
</dbReference>
<gene>
    <name evidence="4" type="ORF">MELLADRAFT_115617</name>
</gene>
<feature type="region of interest" description="Disordered" evidence="2">
    <location>
        <begin position="109"/>
        <end position="138"/>
    </location>
</feature>
<evidence type="ECO:0000313" key="5">
    <source>
        <dbReference type="Proteomes" id="UP000001072"/>
    </source>
</evidence>
<feature type="coiled-coil region" evidence="1">
    <location>
        <begin position="285"/>
        <end position="354"/>
    </location>
</feature>
<dbReference type="KEGG" id="mlr:MELLADRAFT_115617"/>
<sequence length="615" mass="69570">MAANVPLPTSPILSPKDQDSTIERKSDLSSSDPSKGLTSPSSPATILQSQPIQENLNQTSRNPLDDIISALLPAFSNEESFDQLFNLLSSFASDPKTNTPNVAKLLELSNARKQRPEPLLPTQPGPSTQSERDANDAKAETEALYAKEIETLKAEVNQLQSKVKVEEDKRSKSISLLRAVRQKLVQTEKDKTTLETTFNEFQTESNNKLSELQKEKSRLEEELSKSRIAQEQQLSKMRHSFDREIQSMRTQFERDATTKKSQYELDAITGKAAYERETAARNTKISQLEARLREMSAERDNLFERIQTQQAEIETTTTRHDEIQGKAGELQHQLSDAQDRLTTLLEEVENLRQVSSTQGKGEDGYRRLLSELQSQHLTQTTILNTRISQLEKERTDLEHELGDTLKQRLKDIELMRSEAHIKSLEYADSLQNMAERNEQILKSAAQIKTLQDQIAAAEKARATQNDSLTQLTKELQTIKVESSTRASQIESLEKALKETQERESSIRSQAQTLRDELRKVQSGVLSNENLRSKGVGYFANFSNTDSTPTPPSYPSKETTLERSSQSPPPESHDLTRSDAPSSTNDEAELNFEYLRNTLLQFLEHKDMRIVHTSLI</sequence>
<keyword evidence="1" id="KW-0175">Coiled coil</keyword>
<dbReference type="Proteomes" id="UP000001072">
    <property type="component" value="Unassembled WGS sequence"/>
</dbReference>
<name>F4RCC6_MELLP</name>
<feature type="compositionally biased region" description="Basic and acidic residues" evidence="2">
    <location>
        <begin position="16"/>
        <end position="27"/>
    </location>
</feature>
<dbReference type="EMBL" id="GL883096">
    <property type="protein sequence ID" value="EGG09983.1"/>
    <property type="molecule type" value="Genomic_DNA"/>
</dbReference>
<feature type="region of interest" description="Disordered" evidence="2">
    <location>
        <begin position="1"/>
        <end position="60"/>
    </location>
</feature>
<proteinExistence type="predicted"/>
<evidence type="ECO:0000313" key="4">
    <source>
        <dbReference type="EMBL" id="EGG09983.1"/>
    </source>
</evidence>
<dbReference type="Gene3D" id="1.10.287.1490">
    <property type="match status" value="1"/>
</dbReference>
<evidence type="ECO:0000256" key="1">
    <source>
        <dbReference type="SAM" id="Coils"/>
    </source>
</evidence>
<feature type="region of interest" description="Disordered" evidence="2">
    <location>
        <begin position="541"/>
        <end position="585"/>
    </location>
</feature>
<dbReference type="eggNOG" id="ENOG502S0A5">
    <property type="taxonomic scope" value="Eukaryota"/>
</dbReference>
<feature type="coiled-coil region" evidence="1">
    <location>
        <begin position="380"/>
        <end position="407"/>
    </location>
</feature>
<feature type="coiled-coil region" evidence="1">
    <location>
        <begin position="142"/>
        <end position="232"/>
    </location>
</feature>
<evidence type="ECO:0000256" key="2">
    <source>
        <dbReference type="SAM" id="MobiDB-lite"/>
    </source>
</evidence>
<dbReference type="AlphaFoldDB" id="F4RCC6"/>
<dbReference type="Pfam" id="PF01465">
    <property type="entry name" value="GRIP"/>
    <property type="match status" value="1"/>
</dbReference>
<reference evidence="5" key="1">
    <citation type="journal article" date="2011" name="Proc. Natl. Acad. Sci. U.S.A.">
        <title>Obligate biotrophy features unraveled by the genomic analysis of rust fungi.</title>
        <authorList>
            <person name="Duplessis S."/>
            <person name="Cuomo C.A."/>
            <person name="Lin Y.-C."/>
            <person name="Aerts A."/>
            <person name="Tisserant E."/>
            <person name="Veneault-Fourrey C."/>
            <person name="Joly D.L."/>
            <person name="Hacquard S."/>
            <person name="Amselem J."/>
            <person name="Cantarel B.L."/>
            <person name="Chiu R."/>
            <person name="Coutinho P.M."/>
            <person name="Feau N."/>
            <person name="Field M."/>
            <person name="Frey P."/>
            <person name="Gelhaye E."/>
            <person name="Goldberg J."/>
            <person name="Grabherr M.G."/>
            <person name="Kodira C.D."/>
            <person name="Kohler A."/>
            <person name="Kuees U."/>
            <person name="Lindquist E.A."/>
            <person name="Lucas S.M."/>
            <person name="Mago R."/>
            <person name="Mauceli E."/>
            <person name="Morin E."/>
            <person name="Murat C."/>
            <person name="Pangilinan J.L."/>
            <person name="Park R."/>
            <person name="Pearson M."/>
            <person name="Quesneville H."/>
            <person name="Rouhier N."/>
            <person name="Sakthikumar S."/>
            <person name="Salamov A.A."/>
            <person name="Schmutz J."/>
            <person name="Selles B."/>
            <person name="Shapiro H."/>
            <person name="Tanguay P."/>
            <person name="Tuskan G.A."/>
            <person name="Henrissat B."/>
            <person name="Van de Peer Y."/>
            <person name="Rouze P."/>
            <person name="Ellis J.G."/>
            <person name="Dodds P.N."/>
            <person name="Schein J.E."/>
            <person name="Zhong S."/>
            <person name="Hamelin R.C."/>
            <person name="Grigoriev I.V."/>
            <person name="Szabo L.J."/>
            <person name="Martin F."/>
        </authorList>
    </citation>
    <scope>NUCLEOTIDE SEQUENCE [LARGE SCALE GENOMIC DNA]</scope>
    <source>
        <strain evidence="5">98AG31 / pathotype 3-4-7</strain>
    </source>
</reference>
<dbReference type="InParanoid" id="F4RCC6"/>
<dbReference type="STRING" id="747676.F4RCC6"/>
<organism evidence="5">
    <name type="scientific">Melampsora larici-populina (strain 98AG31 / pathotype 3-4-7)</name>
    <name type="common">Poplar leaf rust fungus</name>
    <dbReference type="NCBI Taxonomy" id="747676"/>
    <lineage>
        <taxon>Eukaryota</taxon>
        <taxon>Fungi</taxon>
        <taxon>Dikarya</taxon>
        <taxon>Basidiomycota</taxon>
        <taxon>Pucciniomycotina</taxon>
        <taxon>Pucciniomycetes</taxon>
        <taxon>Pucciniales</taxon>
        <taxon>Melampsoraceae</taxon>
        <taxon>Melampsora</taxon>
    </lineage>
</organism>
<protein>
    <recommendedName>
        <fullName evidence="3">GRIP domain-containing protein</fullName>
    </recommendedName>
</protein>
<evidence type="ECO:0000259" key="3">
    <source>
        <dbReference type="Pfam" id="PF01465"/>
    </source>
</evidence>
<dbReference type="OrthoDB" id="1926336at2759"/>
<dbReference type="VEuPathDB" id="FungiDB:MELLADRAFT_115617"/>
<dbReference type="HOGENOM" id="CLU_367658_0_0_1"/>
<dbReference type="GeneID" id="18925650"/>
<keyword evidence="5" id="KW-1185">Reference proteome</keyword>
<feature type="coiled-coil region" evidence="1">
    <location>
        <begin position="440"/>
        <end position="516"/>
    </location>
</feature>
<accession>F4RCC6</accession>
<feature type="compositionally biased region" description="Polar residues" evidence="2">
    <location>
        <begin position="28"/>
        <end position="60"/>
    </location>
</feature>
<dbReference type="RefSeq" id="XP_007407037.1">
    <property type="nucleotide sequence ID" value="XM_007406975.1"/>
</dbReference>
<feature type="domain" description="GRIP" evidence="3">
    <location>
        <begin position="589"/>
        <end position="606"/>
    </location>
</feature>